<gene>
    <name evidence="27" type="ORF">GcM3_000001</name>
</gene>
<dbReference type="InterPro" id="IPR005479">
    <property type="entry name" value="CPAse_ATP-bd"/>
</dbReference>
<dbReference type="SUPFAM" id="SSF51246">
    <property type="entry name" value="Rudiment single hybrid motif"/>
    <property type="match status" value="1"/>
</dbReference>
<dbReference type="InterPro" id="IPR011761">
    <property type="entry name" value="ATP-grasp"/>
</dbReference>
<keyword evidence="8" id="KW-0963">Cytoplasm</keyword>
<dbReference type="SMART" id="SM00878">
    <property type="entry name" value="Biotin_carb_C"/>
    <property type="match status" value="1"/>
</dbReference>
<evidence type="ECO:0000256" key="20">
    <source>
        <dbReference type="PIRSR" id="PIRSR001594-2"/>
    </source>
</evidence>
<dbReference type="Pfam" id="PF02785">
    <property type="entry name" value="Biotin_carb_C"/>
    <property type="match status" value="1"/>
</dbReference>
<keyword evidence="7" id="KW-0312">Gluconeogenesis</keyword>
<comment type="pathway">
    <text evidence="5">Carbohydrate biosynthesis; gluconeogenesis.</text>
</comment>
<dbReference type="Pfam" id="PF00682">
    <property type="entry name" value="HMGL-like"/>
    <property type="match status" value="1"/>
</dbReference>
<dbReference type="Pfam" id="PF02786">
    <property type="entry name" value="CPSase_L_D2"/>
    <property type="match status" value="1"/>
</dbReference>
<dbReference type="InterPro" id="IPR011764">
    <property type="entry name" value="Biotin_carboxylation_dom"/>
</dbReference>
<dbReference type="Pfam" id="PF02436">
    <property type="entry name" value="PYC_OADA"/>
    <property type="match status" value="1"/>
</dbReference>
<feature type="binding site" evidence="21">
    <location>
        <position position="796"/>
    </location>
    <ligand>
        <name>Mn(2+)</name>
        <dbReference type="ChEBI" id="CHEBI:29035"/>
    </ligand>
</feature>
<evidence type="ECO:0000256" key="17">
    <source>
        <dbReference type="ARBA" id="ARBA00072910"/>
    </source>
</evidence>
<evidence type="ECO:0000256" key="13">
    <source>
        <dbReference type="ARBA" id="ARBA00022840"/>
    </source>
</evidence>
<evidence type="ECO:0000256" key="15">
    <source>
        <dbReference type="ARBA" id="ARBA00023268"/>
    </source>
</evidence>
<comment type="cofactor">
    <cofactor evidence="2 18">
        <name>biotin</name>
        <dbReference type="ChEBI" id="CHEBI:57586"/>
    </cofactor>
</comment>
<feature type="binding site" description="via carbamate group" evidence="21">
    <location>
        <position position="764"/>
    </location>
    <ligand>
        <name>Mn(2+)</name>
        <dbReference type="ChEBI" id="CHEBI:29035"/>
    </ligand>
</feature>
<dbReference type="PANTHER" id="PTHR43778:SF2">
    <property type="entry name" value="PYRUVATE CARBOXYLASE, MITOCHONDRIAL"/>
    <property type="match status" value="1"/>
</dbReference>
<comment type="caution">
    <text evidence="27">The sequence shown here is derived from an EMBL/GenBank/DDBJ whole genome shotgun (WGS) entry which is preliminary data.</text>
</comment>
<evidence type="ECO:0000256" key="8">
    <source>
        <dbReference type="ARBA" id="ARBA00022490"/>
    </source>
</evidence>
<dbReference type="InterPro" id="IPR016185">
    <property type="entry name" value="PreATP-grasp_dom_sf"/>
</dbReference>
<keyword evidence="13 18" id="KW-0067">ATP-binding</keyword>
<keyword evidence="9 18" id="KW-0436">Ligase</keyword>
<evidence type="ECO:0000256" key="19">
    <source>
        <dbReference type="PIRSR" id="PIRSR001594-1"/>
    </source>
</evidence>
<dbReference type="InterPro" id="IPR011053">
    <property type="entry name" value="Single_hybrid_motif"/>
</dbReference>
<comment type="function">
    <text evidence="18">Catalyzes a 2-step reaction, involving the ATP-dependent carboxylation of the covalently attached biotin in the first step and the transfer of the carboxyl group to pyruvate in the second.</text>
</comment>
<evidence type="ECO:0000256" key="5">
    <source>
        <dbReference type="ARBA" id="ARBA00004742"/>
    </source>
</evidence>
<feature type="binding site" evidence="20">
    <location>
        <position position="929"/>
    </location>
    <ligand>
        <name>substrate</name>
    </ligand>
</feature>
<feature type="domain" description="ATP-grasp" evidence="24">
    <location>
        <begin position="171"/>
        <end position="368"/>
    </location>
</feature>
<evidence type="ECO:0000256" key="21">
    <source>
        <dbReference type="PIRSR" id="PIRSR001594-3"/>
    </source>
</evidence>
<keyword evidence="11 18" id="KW-0547">Nucleotide-binding</keyword>
<feature type="binding site" evidence="21">
    <location>
        <position position="596"/>
    </location>
    <ligand>
        <name>Mn(2+)</name>
        <dbReference type="ChEBI" id="CHEBI:29035"/>
    </ligand>
</feature>
<feature type="binding site" evidence="21">
    <location>
        <position position="794"/>
    </location>
    <ligand>
        <name>Mn(2+)</name>
        <dbReference type="ChEBI" id="CHEBI:29035"/>
    </ligand>
</feature>
<evidence type="ECO:0000256" key="16">
    <source>
        <dbReference type="ARBA" id="ARBA00049382"/>
    </source>
</evidence>
<feature type="binding site" evidence="20">
    <location>
        <position position="668"/>
    </location>
    <ligand>
        <name>substrate</name>
    </ligand>
</feature>
<dbReference type="FunFam" id="3.10.600.10:FF:000002">
    <property type="entry name" value="Pyruvate carboxylase"/>
    <property type="match status" value="1"/>
</dbReference>
<evidence type="ECO:0000259" key="26">
    <source>
        <dbReference type="PROSITE" id="PS50991"/>
    </source>
</evidence>
<name>A0A420JBG3_9PEZI</name>
<feature type="active site" evidence="19">
    <location>
        <position position="343"/>
    </location>
</feature>
<dbReference type="PROSITE" id="PS00866">
    <property type="entry name" value="CPSASE_1"/>
    <property type="match status" value="1"/>
</dbReference>
<dbReference type="PROSITE" id="PS50991">
    <property type="entry name" value="PYR_CT"/>
    <property type="match status" value="1"/>
</dbReference>
<dbReference type="SUPFAM" id="SSF52440">
    <property type="entry name" value="PreATP-grasp domain"/>
    <property type="match status" value="1"/>
</dbReference>
<dbReference type="InterPro" id="IPR001882">
    <property type="entry name" value="Biotin_BS"/>
</dbReference>
<evidence type="ECO:0000313" key="27">
    <source>
        <dbReference type="EMBL" id="RKF84143.1"/>
    </source>
</evidence>
<dbReference type="GO" id="GO:0006094">
    <property type="term" value="P:gluconeogenesis"/>
    <property type="evidence" value="ECO:0007669"/>
    <property type="project" value="UniProtKB-UniPathway"/>
</dbReference>
<evidence type="ECO:0000256" key="3">
    <source>
        <dbReference type="ARBA" id="ARBA00002380"/>
    </source>
</evidence>
<dbReference type="SUPFAM" id="SSF51230">
    <property type="entry name" value="Single hybrid motif"/>
    <property type="match status" value="1"/>
</dbReference>
<dbReference type="InterPro" id="IPR005481">
    <property type="entry name" value="BC-like_N"/>
</dbReference>
<dbReference type="CDD" id="cd06850">
    <property type="entry name" value="biotinyl_domain"/>
    <property type="match status" value="1"/>
</dbReference>
<evidence type="ECO:0000259" key="23">
    <source>
        <dbReference type="PROSITE" id="PS50968"/>
    </source>
</evidence>
<dbReference type="PROSITE" id="PS00867">
    <property type="entry name" value="CPSASE_2"/>
    <property type="match status" value="1"/>
</dbReference>
<dbReference type="EMBL" id="MCBQ01000095">
    <property type="protein sequence ID" value="RKF84143.1"/>
    <property type="molecule type" value="Genomic_DNA"/>
</dbReference>
<keyword evidence="14 18" id="KW-0092">Biotin</keyword>
<sequence>MAADHGPNGAYTEVFEEGIDIVQPQTIHRIRANSSIMQLKKILVANRGEIPIRIFRTIVMKIDWGCTDKVSHIKCNCFLKSTTETNRFSSVEADEAYMIGTHGQYTPVGAYLAGDEIIKIAVQHGVQMIHPGYGFLSENAEFARNVEKAGLIFVGPSPRVIEALGDKVSARALAIKAGVPVVPGTDGAVGKFEEVKKFTDEYGFPIIIKAAYGGGGRGMRVVRNQESLKDSFERATSEAKAAFGNGTVFVERFLDKPKHIEVQLLGDSHGNIVHLYERDCSVQRRHQKVVELAPAKDLPQDVRDNLLEDSVKLAKSVNYRNAGTAEFLVDQQNRYYFIEINPRIQVEHTITEEITGIDIIAAQIQIAAGATLAQLGLTQDRISTRGFAIQCRITTEDPSTGFSPDTGKIEVYRSAGGNGVRLDGGNGFAGAIISPHYDSMLVKCTCLGSTYEIVRRKMLRALVEFRIRGVKTNIPFLASLLTHPTFISGDCWTTFIDDTPALFDLVGSQNRGQKLLAYLGDVAVNGSSIKGQIGEPKLKTQIIIPKILNESGNIIDTSTPCQNGWRNIILEKGPQAFAKAVRQNKSCLLMDTTWRDAHQSLLATRVRTIDLLNIAKETSYAYSNLYSLECWGGATFDVAMRFLYEDPWDRLRKMRKAVPNIPFQMLLRGANGVAYSSLPDNAIYHFCEQAKKHGVDIFRVFDALNDIDQLEVGIKAVQKTGGVVEGTICYSGDFLNPKKKYNLKYYMDLVEKLVALNIHILGIKDMAGVLKPKAATLLIGTIREKYPDLPIHVHTHDSAGTGVASMIACANAGADVVDTATDSLSGMTSQPSVGAVFASLEGTDLCPSLDIRNIRAIDTYWAQLRLLYSPFEAGLTGPDPEVYEHEIPGGQLTNMMFQASQLGLGAQWAETKKAYEHANELLGDIVKVTPTSKVVGDLAQFMVSNKLSINDVNEKAGELDFPESVYEFLEGLMGQPYGGFPEPLRTNALRGRRKLDKRPGLTLEPLDLIKIKQDIYNKYGSVTECDVASYAMYPKVFEEYRNFIEKYGDLSVLPTKYFLSKPEIGQEFHVELEKGKVLILKLLAVGPLSDTTGQREVFYEMNGEVRVVTIDDKNAAVENTSRTKADPGDSSQVGAPMGGVVVEIRVKDGGEVKKGDPIAVLSAMKMEMVISAPHAGKIASIQVKEGDSVGGADLICRIVRPHE</sequence>
<dbReference type="FunFam" id="2.40.50.100:FF:000003">
    <property type="entry name" value="Acetyl-CoA carboxylase biotin carboxyl carrier protein"/>
    <property type="match status" value="1"/>
</dbReference>
<evidence type="ECO:0000256" key="2">
    <source>
        <dbReference type="ARBA" id="ARBA00001953"/>
    </source>
</evidence>
<dbReference type="PROSITE" id="PS50968">
    <property type="entry name" value="BIOTINYL_LIPOYL"/>
    <property type="match status" value="1"/>
</dbReference>
<keyword evidence="28" id="KW-1185">Reference proteome</keyword>
<feature type="domain" description="Biotin carboxylation" evidence="25">
    <location>
        <begin position="38"/>
        <end position="501"/>
    </location>
</feature>
<reference evidence="27 28" key="1">
    <citation type="journal article" date="2018" name="BMC Genomics">
        <title>Comparative genome analyses reveal sequence features reflecting distinct modes of host-adaptation between dicot and monocot powdery mildew.</title>
        <authorList>
            <person name="Wu Y."/>
            <person name="Ma X."/>
            <person name="Pan Z."/>
            <person name="Kale S.D."/>
            <person name="Song Y."/>
            <person name="King H."/>
            <person name="Zhang Q."/>
            <person name="Presley C."/>
            <person name="Deng X."/>
            <person name="Wei C.I."/>
            <person name="Xiao S."/>
        </authorList>
    </citation>
    <scope>NUCLEOTIDE SEQUENCE [LARGE SCALE GENOMIC DNA]</scope>
    <source>
        <strain evidence="27">UMSG3</strain>
    </source>
</reference>
<dbReference type="EC" id="6.4.1.1" evidence="6 18"/>
<dbReference type="Pfam" id="PF00289">
    <property type="entry name" value="Biotin_carb_N"/>
    <property type="match status" value="1"/>
</dbReference>
<dbReference type="PROSITE" id="PS00188">
    <property type="entry name" value="BIOTIN"/>
    <property type="match status" value="1"/>
</dbReference>
<dbReference type="InterPro" id="IPR003379">
    <property type="entry name" value="Carboxylase_cons_dom"/>
</dbReference>
<dbReference type="InterPro" id="IPR011054">
    <property type="entry name" value="Rudment_hybrid_motif"/>
</dbReference>
<comment type="subcellular location">
    <subcellularLocation>
        <location evidence="4">Cytoplasm</location>
    </subcellularLocation>
</comment>
<dbReference type="GO" id="GO:0004736">
    <property type="term" value="F:pyruvate carboxylase activity"/>
    <property type="evidence" value="ECO:0007669"/>
    <property type="project" value="UniProtKB-EC"/>
</dbReference>
<dbReference type="SUPFAM" id="SSF89000">
    <property type="entry name" value="post-HMGL domain-like"/>
    <property type="match status" value="1"/>
</dbReference>
<dbReference type="PROSITE" id="PS50975">
    <property type="entry name" value="ATP_GRASP"/>
    <property type="match status" value="1"/>
</dbReference>
<dbReference type="InterPro" id="IPR013785">
    <property type="entry name" value="Aldolase_TIM"/>
</dbReference>
<dbReference type="NCBIfam" id="TIGR01235">
    <property type="entry name" value="pyruv_carbox"/>
    <property type="match status" value="1"/>
</dbReference>
<dbReference type="FunFam" id="3.30.1490.20:FF:000018">
    <property type="entry name" value="Biotin carboxylase"/>
    <property type="match status" value="1"/>
</dbReference>
<evidence type="ECO:0000259" key="24">
    <source>
        <dbReference type="PROSITE" id="PS50975"/>
    </source>
</evidence>
<keyword evidence="12" id="KW-0862">Zinc</keyword>
<accession>A0A420JBG3</accession>
<feature type="modified residue" description="N6-carboxylysine" evidence="22">
    <location>
        <position position="764"/>
    </location>
</feature>
<dbReference type="PIRSF" id="PIRSF001594">
    <property type="entry name" value="Pyruv_carbox"/>
    <property type="match status" value="1"/>
</dbReference>
<evidence type="ECO:0000256" key="22">
    <source>
        <dbReference type="PIRSR" id="PIRSR001594-4"/>
    </source>
</evidence>
<dbReference type="InterPro" id="IPR005930">
    <property type="entry name" value="Pyruv_COase"/>
</dbReference>
<dbReference type="Gene3D" id="2.40.50.100">
    <property type="match status" value="1"/>
</dbReference>
<dbReference type="InterPro" id="IPR005482">
    <property type="entry name" value="Biotin_COase_C"/>
</dbReference>
<protein>
    <recommendedName>
        <fullName evidence="17 18">Pyruvate carboxylase</fullName>
        <ecNumber evidence="6 18">6.4.1.1</ecNumber>
    </recommendedName>
</protein>
<dbReference type="GO" id="GO:0005524">
    <property type="term" value="F:ATP binding"/>
    <property type="evidence" value="ECO:0007669"/>
    <property type="project" value="UniProtKB-UniRule"/>
</dbReference>
<dbReference type="PROSITE" id="PS50979">
    <property type="entry name" value="BC"/>
    <property type="match status" value="1"/>
</dbReference>
<dbReference type="Proteomes" id="UP000283383">
    <property type="component" value="Unassembled WGS sequence"/>
</dbReference>
<dbReference type="Gene3D" id="3.20.20.70">
    <property type="entry name" value="Aldolase class I"/>
    <property type="match status" value="1"/>
</dbReference>
<feature type="binding site" evidence="20">
    <location>
        <position position="251"/>
    </location>
    <ligand>
        <name>ATP</name>
        <dbReference type="ChEBI" id="CHEBI:30616"/>
    </ligand>
</feature>
<dbReference type="SUPFAM" id="SSF56059">
    <property type="entry name" value="Glutathione synthetase ATP-binding domain-like"/>
    <property type="match status" value="1"/>
</dbReference>
<feature type="binding site" evidence="20">
    <location>
        <position position="167"/>
    </location>
    <ligand>
        <name>ATP</name>
        <dbReference type="ChEBI" id="CHEBI:30616"/>
    </ligand>
</feature>
<evidence type="ECO:0000313" key="28">
    <source>
        <dbReference type="Proteomes" id="UP000283383"/>
    </source>
</evidence>
<evidence type="ECO:0000256" key="14">
    <source>
        <dbReference type="ARBA" id="ARBA00023267"/>
    </source>
</evidence>
<evidence type="ECO:0000259" key="25">
    <source>
        <dbReference type="PROSITE" id="PS50979"/>
    </source>
</evidence>
<dbReference type="CDD" id="cd07937">
    <property type="entry name" value="DRE_TIM_PC_TC_5S"/>
    <property type="match status" value="1"/>
</dbReference>
<evidence type="ECO:0000256" key="6">
    <source>
        <dbReference type="ARBA" id="ARBA00013057"/>
    </source>
</evidence>
<dbReference type="Gene3D" id="3.30.470.20">
    <property type="entry name" value="ATP-grasp fold, B domain"/>
    <property type="match status" value="1"/>
</dbReference>
<dbReference type="FunFam" id="3.30.470.20:FF:000012">
    <property type="entry name" value="Pyruvate carboxylase"/>
    <property type="match status" value="1"/>
</dbReference>
<evidence type="ECO:0000256" key="1">
    <source>
        <dbReference type="ARBA" id="ARBA00001947"/>
    </source>
</evidence>
<dbReference type="PANTHER" id="PTHR43778">
    <property type="entry name" value="PYRUVATE CARBOXYLASE"/>
    <property type="match status" value="1"/>
</dbReference>
<dbReference type="GO" id="GO:0046872">
    <property type="term" value="F:metal ion binding"/>
    <property type="evidence" value="ECO:0007669"/>
    <property type="project" value="UniProtKB-KW"/>
</dbReference>
<evidence type="ECO:0000256" key="4">
    <source>
        <dbReference type="ARBA" id="ARBA00004496"/>
    </source>
</evidence>
<comment type="catalytic activity">
    <reaction evidence="16 18">
        <text>hydrogencarbonate + pyruvate + ATP = oxaloacetate + ADP + phosphate + H(+)</text>
        <dbReference type="Rhea" id="RHEA:20844"/>
        <dbReference type="ChEBI" id="CHEBI:15361"/>
        <dbReference type="ChEBI" id="CHEBI:15378"/>
        <dbReference type="ChEBI" id="CHEBI:16452"/>
        <dbReference type="ChEBI" id="CHEBI:17544"/>
        <dbReference type="ChEBI" id="CHEBI:30616"/>
        <dbReference type="ChEBI" id="CHEBI:43474"/>
        <dbReference type="ChEBI" id="CHEBI:456216"/>
        <dbReference type="EC" id="6.4.1.1"/>
    </reaction>
</comment>
<evidence type="ECO:0000256" key="7">
    <source>
        <dbReference type="ARBA" id="ARBA00022432"/>
    </source>
</evidence>
<dbReference type="NCBIfam" id="NF009554">
    <property type="entry name" value="PRK12999.1"/>
    <property type="match status" value="1"/>
</dbReference>
<dbReference type="Gene3D" id="3.10.600.10">
    <property type="entry name" value="pyruvate carboxylase f1077a mutant domain"/>
    <property type="match status" value="1"/>
</dbReference>
<dbReference type="FunFam" id="3.20.20.70:FF:000033">
    <property type="entry name" value="Pyruvate carboxylase"/>
    <property type="match status" value="1"/>
</dbReference>
<feature type="binding site" evidence="20">
    <location>
        <position position="286"/>
    </location>
    <ligand>
        <name>ATP</name>
        <dbReference type="ChEBI" id="CHEBI:30616"/>
    </ligand>
</feature>
<evidence type="ECO:0000256" key="11">
    <source>
        <dbReference type="ARBA" id="ARBA00022741"/>
    </source>
</evidence>
<keyword evidence="10 21" id="KW-0479">Metal-binding</keyword>
<dbReference type="InterPro" id="IPR000089">
    <property type="entry name" value="Biotin_lipoyl"/>
</dbReference>
<evidence type="ECO:0000256" key="10">
    <source>
        <dbReference type="ARBA" id="ARBA00022723"/>
    </source>
</evidence>
<dbReference type="Pfam" id="PF00364">
    <property type="entry name" value="Biotin_lipoyl"/>
    <property type="match status" value="1"/>
</dbReference>
<dbReference type="NCBIfam" id="NF006761">
    <property type="entry name" value="PRK09282.1"/>
    <property type="match status" value="1"/>
</dbReference>
<dbReference type="SUPFAM" id="SSF51569">
    <property type="entry name" value="Aldolase"/>
    <property type="match status" value="1"/>
</dbReference>
<dbReference type="UniPathway" id="UPA00138"/>
<keyword evidence="27" id="KW-0670">Pyruvate</keyword>
<dbReference type="InterPro" id="IPR055268">
    <property type="entry name" value="PCB-like"/>
</dbReference>
<feature type="domain" description="Pyruvate carboxyltransferase" evidence="26">
    <location>
        <begin position="587"/>
        <end position="855"/>
    </location>
</feature>
<dbReference type="AlphaFoldDB" id="A0A420JBG3"/>
<evidence type="ECO:0000256" key="9">
    <source>
        <dbReference type="ARBA" id="ARBA00022598"/>
    </source>
</evidence>
<proteinExistence type="predicted"/>
<keyword evidence="15" id="KW-0511">Multifunctional enzyme</keyword>
<feature type="domain" description="Lipoyl-binding" evidence="23">
    <location>
        <begin position="1124"/>
        <end position="1199"/>
    </location>
</feature>
<dbReference type="STRING" id="62708.A0A420JBG3"/>
<organism evidence="27 28">
    <name type="scientific">Golovinomyces cichoracearum</name>
    <dbReference type="NCBI Taxonomy" id="62708"/>
    <lineage>
        <taxon>Eukaryota</taxon>
        <taxon>Fungi</taxon>
        <taxon>Dikarya</taxon>
        <taxon>Ascomycota</taxon>
        <taxon>Pezizomycotina</taxon>
        <taxon>Leotiomycetes</taxon>
        <taxon>Erysiphales</taxon>
        <taxon>Erysiphaceae</taxon>
        <taxon>Golovinomyces</taxon>
    </lineage>
</organism>
<evidence type="ECO:0000256" key="18">
    <source>
        <dbReference type="PIRNR" id="PIRNR001594"/>
    </source>
</evidence>
<comment type="function">
    <text evidence="3">Pyruvate carboxylase catalyzes a 2-step reaction, involving the ATP-dependent carboxylation of the covalently attached biotin in the first step and the transfer of the carboxyl group to pyruvate in the second.</text>
</comment>
<comment type="cofactor">
    <cofactor evidence="1">
        <name>Zn(2+)</name>
        <dbReference type="ChEBI" id="CHEBI:29105"/>
    </cofactor>
</comment>
<dbReference type="InterPro" id="IPR000891">
    <property type="entry name" value="PYR_CT"/>
</dbReference>
<feature type="modified residue" description="N6-biotinyllysine" evidence="22">
    <location>
        <position position="1165"/>
    </location>
</feature>
<dbReference type="GO" id="GO:0005737">
    <property type="term" value="C:cytoplasm"/>
    <property type="evidence" value="ECO:0007669"/>
    <property type="project" value="UniProtKB-SubCell"/>
</dbReference>
<evidence type="ECO:0000256" key="12">
    <source>
        <dbReference type="ARBA" id="ARBA00022833"/>
    </source>
</evidence>